<keyword evidence="2" id="KW-0808">Transferase</keyword>
<feature type="domain" description="Methyltransferase type 11" evidence="1">
    <location>
        <begin position="166"/>
        <end position="215"/>
    </location>
</feature>
<proteinExistence type="predicted"/>
<keyword evidence="3" id="KW-1185">Reference proteome</keyword>
<dbReference type="CDD" id="cd02440">
    <property type="entry name" value="AdoMet_MTases"/>
    <property type="match status" value="1"/>
</dbReference>
<gene>
    <name evidence="2" type="ORF">PZE19_04740</name>
</gene>
<name>A0ABT6F666_9BACT</name>
<dbReference type="GO" id="GO:0008168">
    <property type="term" value="F:methyltransferase activity"/>
    <property type="evidence" value="ECO:0007669"/>
    <property type="project" value="UniProtKB-KW"/>
</dbReference>
<dbReference type="Pfam" id="PF08241">
    <property type="entry name" value="Methyltransf_11"/>
    <property type="match status" value="1"/>
</dbReference>
<dbReference type="EMBL" id="JARRAG010000001">
    <property type="protein sequence ID" value="MDG3003065.1"/>
    <property type="molecule type" value="Genomic_DNA"/>
</dbReference>
<dbReference type="Gene3D" id="3.40.50.150">
    <property type="entry name" value="Vaccinia Virus protein VP39"/>
    <property type="match status" value="1"/>
</dbReference>
<sequence>MSKIPLPHPVKGPLVAAWNEAHRLGWLARDYASAMACGRAERCSVCGEKRYMFYRRRVIPARLVELWGLTRRQAEALARKESCDCAGCGAKLRARRMAEVLLDLYPTDGRRAPDLRTWARSDEAGAMRIAEINRIDGIHETLENLARFHPSDYIPNAHPGAYVKGLRHEDLARLTYEDDRFDLVLTSETLEHVPDLARALDEVHRVLVPGGLHVFTAPVSPHFAETFPRARLRRDGSIEDLATPIRHPGGDVGYPVFTELGMDFPDWLAHAGFETETRFGPVRDDDLAQVYVSRKPTV</sequence>
<dbReference type="SUPFAM" id="SSF53335">
    <property type="entry name" value="S-adenosyl-L-methionine-dependent methyltransferases"/>
    <property type="match status" value="1"/>
</dbReference>
<dbReference type="Proteomes" id="UP001216907">
    <property type="component" value="Unassembled WGS sequence"/>
</dbReference>
<organism evidence="2 3">
    <name type="scientific">Paludisphaera mucosa</name>
    <dbReference type="NCBI Taxonomy" id="3030827"/>
    <lineage>
        <taxon>Bacteria</taxon>
        <taxon>Pseudomonadati</taxon>
        <taxon>Planctomycetota</taxon>
        <taxon>Planctomycetia</taxon>
        <taxon>Isosphaerales</taxon>
        <taxon>Isosphaeraceae</taxon>
        <taxon>Paludisphaera</taxon>
    </lineage>
</organism>
<keyword evidence="2" id="KW-0489">Methyltransferase</keyword>
<comment type="caution">
    <text evidence="2">The sequence shown here is derived from an EMBL/GenBank/DDBJ whole genome shotgun (WGS) entry which is preliminary data.</text>
</comment>
<dbReference type="InterPro" id="IPR029063">
    <property type="entry name" value="SAM-dependent_MTases_sf"/>
</dbReference>
<reference evidence="2 3" key="1">
    <citation type="submission" date="2023-03" db="EMBL/GenBank/DDBJ databases">
        <title>Paludisphaera mucosa sp. nov. a novel planctomycete from northern fen.</title>
        <authorList>
            <person name="Ivanova A."/>
        </authorList>
    </citation>
    <scope>NUCLEOTIDE SEQUENCE [LARGE SCALE GENOMIC DNA]</scope>
    <source>
        <strain evidence="2 3">Pla2</strain>
    </source>
</reference>
<evidence type="ECO:0000313" key="2">
    <source>
        <dbReference type="EMBL" id="MDG3003065.1"/>
    </source>
</evidence>
<protein>
    <submittedName>
        <fullName evidence="2">Methyltransferase domain-containing protein</fullName>
    </submittedName>
</protein>
<accession>A0ABT6F666</accession>
<evidence type="ECO:0000313" key="3">
    <source>
        <dbReference type="Proteomes" id="UP001216907"/>
    </source>
</evidence>
<dbReference type="InterPro" id="IPR013216">
    <property type="entry name" value="Methyltransf_11"/>
</dbReference>
<dbReference type="GO" id="GO:0032259">
    <property type="term" value="P:methylation"/>
    <property type="evidence" value="ECO:0007669"/>
    <property type="project" value="UniProtKB-KW"/>
</dbReference>
<dbReference type="RefSeq" id="WP_277859422.1">
    <property type="nucleotide sequence ID" value="NZ_JARRAG010000001.1"/>
</dbReference>
<evidence type="ECO:0000259" key="1">
    <source>
        <dbReference type="Pfam" id="PF08241"/>
    </source>
</evidence>